<proteinExistence type="predicted"/>
<keyword evidence="2" id="KW-1185">Reference proteome</keyword>
<sequence length="47" mass="5125">MTGAIIKGYPDYFIPIVKVGVEAGIVDNIAFTQRKLIPLFPLSSPAY</sequence>
<evidence type="ECO:0000313" key="1">
    <source>
        <dbReference type="EMBL" id="QTN00451.1"/>
    </source>
</evidence>
<accession>A0ABX7VXH1</accession>
<evidence type="ECO:0000313" key="2">
    <source>
        <dbReference type="Proteomes" id="UP000665043"/>
    </source>
</evidence>
<dbReference type="Proteomes" id="UP000665043">
    <property type="component" value="Chromosome"/>
</dbReference>
<dbReference type="EMBL" id="CP046956">
    <property type="protein sequence ID" value="QTN00451.1"/>
    <property type="molecule type" value="Genomic_DNA"/>
</dbReference>
<organism evidence="1 2">
    <name type="scientific">Sediminibacillus dalangtanensis</name>
    <dbReference type="NCBI Taxonomy" id="2729421"/>
    <lineage>
        <taxon>Bacteria</taxon>
        <taxon>Bacillati</taxon>
        <taxon>Bacillota</taxon>
        <taxon>Bacilli</taxon>
        <taxon>Bacillales</taxon>
        <taxon>Bacillaceae</taxon>
        <taxon>Sediminibacillus</taxon>
    </lineage>
</organism>
<dbReference type="RefSeq" id="WP_209365587.1">
    <property type="nucleotide sequence ID" value="NZ_CP046956.1"/>
</dbReference>
<reference evidence="1 2" key="1">
    <citation type="submission" date="2019-12" db="EMBL/GenBank/DDBJ databases">
        <title>The whole genome sequencing of a strain isolated from a Mars analog, Dalangtan Playa.</title>
        <authorList>
            <person name="Huang T."/>
        </authorList>
    </citation>
    <scope>NUCLEOTIDE SEQUENCE [LARGE SCALE GENOMIC DNA]</scope>
    <source>
        <strain evidence="1 2">DP4-553-S</strain>
    </source>
</reference>
<name>A0ABX7VXH1_9BACI</name>
<gene>
    <name evidence="1" type="ORF">ERJ70_14775</name>
</gene>
<protein>
    <submittedName>
        <fullName evidence="1">Uncharacterized protein</fullName>
    </submittedName>
</protein>